<dbReference type="STRING" id="525373.HMPREF0766_14432"/>
<accession>D7VTW2</accession>
<sequence length="267" mass="29209">MKLRKLIFLMLISLEAVSQPFNAAPFQGIGNTGIALGGIYSLTSNPAGLVEIDELHVAIAYQRYLLIQDIQTQAAYFAIPVKQLGALGISVHSYGIPALSSFLRANISYARNFADILSTSVSVNYHRKAVDKYGGEQAMSYDLGLQYKCNPSLTAGFIFKNITNTVINQAAADRIVQEIGAGTNYRISSGLMVNTDVVSDLQNRWFIRSGLEYRLDHRLKIRGGVSSNPIEYFAGIGFVLSKIRIDLSSSFHPYLGTSPQLALAYGL</sequence>
<dbReference type="SUPFAM" id="SSF56935">
    <property type="entry name" value="Porins"/>
    <property type="match status" value="1"/>
</dbReference>
<gene>
    <name evidence="2" type="ORF">HMPREF0766_14432</name>
</gene>
<name>D7VTW2_SPHSI</name>
<evidence type="ECO:0000256" key="1">
    <source>
        <dbReference type="SAM" id="SignalP"/>
    </source>
</evidence>
<dbReference type="Proteomes" id="UP000006258">
    <property type="component" value="Unassembled WGS sequence"/>
</dbReference>
<proteinExistence type="predicted"/>
<evidence type="ECO:0008006" key="4">
    <source>
        <dbReference type="Google" id="ProtNLM"/>
    </source>
</evidence>
<keyword evidence="1" id="KW-0732">Signal</keyword>
<dbReference type="HOGENOM" id="CLU_087522_0_0_10"/>
<dbReference type="Gene3D" id="2.40.160.60">
    <property type="entry name" value="Outer membrane protein transport protein (OMPP1/FadL/TodX)"/>
    <property type="match status" value="1"/>
</dbReference>
<feature type="chain" id="PRO_5003107594" description="Outer membrane insertion signal domain protein" evidence="1">
    <location>
        <begin position="24"/>
        <end position="267"/>
    </location>
</feature>
<dbReference type="eggNOG" id="COG1555">
    <property type="taxonomic scope" value="Bacteria"/>
</dbReference>
<comment type="caution">
    <text evidence="2">The sequence shown here is derived from an EMBL/GenBank/DDBJ whole genome shotgun (WGS) entry which is preliminary data.</text>
</comment>
<dbReference type="AlphaFoldDB" id="D7VTW2"/>
<protein>
    <recommendedName>
        <fullName evidence="4">Outer membrane insertion signal domain protein</fullName>
    </recommendedName>
</protein>
<reference evidence="2" key="1">
    <citation type="submission" date="2010-07" db="EMBL/GenBank/DDBJ databases">
        <authorList>
            <person name="Muzny D."/>
            <person name="Qin X."/>
            <person name="Buhay C."/>
            <person name="Dugan-Rocha S."/>
            <person name="Ding Y."/>
            <person name="Chen G."/>
            <person name="Hawes A."/>
            <person name="Holder M."/>
            <person name="Jhangiani S."/>
            <person name="Johnson A."/>
            <person name="Khan Z."/>
            <person name="Li Z."/>
            <person name="Liu W."/>
            <person name="Liu X."/>
            <person name="Perez L."/>
            <person name="Shen H."/>
            <person name="Wang Q."/>
            <person name="Watt J."/>
            <person name="Xi L."/>
            <person name="Xin Y."/>
            <person name="Zhou J."/>
            <person name="Deng J."/>
            <person name="Jiang H."/>
            <person name="Liu Y."/>
            <person name="Qu J."/>
            <person name="Song X.-Z."/>
            <person name="Zhang L."/>
            <person name="Villasana D."/>
            <person name="Johnson A."/>
            <person name="Liu J."/>
            <person name="Liyanage D."/>
            <person name="Lorensuhewa L."/>
            <person name="Robinson T."/>
            <person name="Song A."/>
            <person name="Song B.-B."/>
            <person name="Dinh H."/>
            <person name="Thornton R."/>
            <person name="Coyle M."/>
            <person name="Francisco L."/>
            <person name="Jackson L."/>
            <person name="Javaid M."/>
            <person name="Korchina V."/>
            <person name="Kovar C."/>
            <person name="Mata R."/>
            <person name="Mathew T."/>
            <person name="Ngo R."/>
            <person name="Nguyen L."/>
            <person name="Nguyen N."/>
            <person name="Okwuonu G."/>
            <person name="Ongeri F."/>
            <person name="Pham C."/>
            <person name="Simmons D."/>
            <person name="Wilczek-Boney K."/>
            <person name="Hale W."/>
            <person name="Jakkamsetti A."/>
            <person name="Pham P."/>
            <person name="Ruth R."/>
            <person name="San Lucas F."/>
            <person name="Warren J."/>
            <person name="Zhang J."/>
            <person name="Zhao Z."/>
            <person name="Zhou C."/>
            <person name="Zhu D."/>
            <person name="Lee S."/>
            <person name="Bess C."/>
            <person name="Blankenburg K."/>
            <person name="Forbes L."/>
            <person name="Fu Q."/>
            <person name="Gubbala S."/>
            <person name="Hirani K."/>
            <person name="Jayaseelan J.C."/>
            <person name="Lara F."/>
            <person name="Munidasa M."/>
            <person name="Palculict T."/>
            <person name="Patil S."/>
            <person name="Pu L.-L."/>
            <person name="Saada N."/>
            <person name="Tang L."/>
            <person name="Weissenberger G."/>
            <person name="Zhu Y."/>
            <person name="Hemphill L."/>
            <person name="Shang Y."/>
            <person name="Youmans B."/>
            <person name="Ayvaz T."/>
            <person name="Ross M."/>
            <person name="Santibanez J."/>
            <person name="Aqrawi P."/>
            <person name="Gross S."/>
            <person name="Joshi V."/>
            <person name="Fowler G."/>
            <person name="Nazareth L."/>
            <person name="Reid J."/>
            <person name="Worley K."/>
            <person name="Petrosino J."/>
            <person name="Highlander S."/>
            <person name="Gibbs R."/>
        </authorList>
    </citation>
    <scope>NUCLEOTIDE SEQUENCE [LARGE SCALE GENOMIC DNA]</scope>
    <source>
        <strain evidence="2">ATCC 33861</strain>
    </source>
</reference>
<dbReference type="GeneID" id="95429669"/>
<dbReference type="RefSeq" id="WP_003002278.1">
    <property type="nucleotide sequence ID" value="NZ_GL379780.1"/>
</dbReference>
<evidence type="ECO:0000313" key="3">
    <source>
        <dbReference type="Proteomes" id="UP000006258"/>
    </source>
</evidence>
<feature type="signal peptide" evidence="1">
    <location>
        <begin position="1"/>
        <end position="23"/>
    </location>
</feature>
<dbReference type="EMBL" id="ACHA02000014">
    <property type="protein sequence ID" value="EFK55741.1"/>
    <property type="molecule type" value="Genomic_DNA"/>
</dbReference>
<evidence type="ECO:0000313" key="2">
    <source>
        <dbReference type="EMBL" id="EFK55741.1"/>
    </source>
</evidence>
<dbReference type="OrthoDB" id="748007at2"/>
<organism evidence="2 3">
    <name type="scientific">Sphingobacterium spiritivorum ATCC 33861</name>
    <dbReference type="NCBI Taxonomy" id="525373"/>
    <lineage>
        <taxon>Bacteria</taxon>
        <taxon>Pseudomonadati</taxon>
        <taxon>Bacteroidota</taxon>
        <taxon>Sphingobacteriia</taxon>
        <taxon>Sphingobacteriales</taxon>
        <taxon>Sphingobacteriaceae</taxon>
        <taxon>Sphingobacterium</taxon>
    </lineage>
</organism>
<keyword evidence="3" id="KW-1185">Reference proteome</keyword>